<dbReference type="Pfam" id="PF00583">
    <property type="entry name" value="Acetyltransf_1"/>
    <property type="match status" value="1"/>
</dbReference>
<dbReference type="STRING" id="1387353.BSF38_03573"/>
<dbReference type="InterPro" id="IPR016181">
    <property type="entry name" value="Acyl_CoA_acyltransferase"/>
</dbReference>
<dbReference type="Proteomes" id="UP000186309">
    <property type="component" value="Chromosome"/>
</dbReference>
<dbReference type="GO" id="GO:0016747">
    <property type="term" value="F:acyltransferase activity, transferring groups other than amino-acyl groups"/>
    <property type="evidence" value="ECO:0007669"/>
    <property type="project" value="InterPro"/>
</dbReference>
<proteinExistence type="predicted"/>
<keyword evidence="3" id="KW-1185">Reference proteome</keyword>
<evidence type="ECO:0000313" key="3">
    <source>
        <dbReference type="Proteomes" id="UP000186309"/>
    </source>
</evidence>
<organism evidence="2 3">
    <name type="scientific">Paludisphaera borealis</name>
    <dbReference type="NCBI Taxonomy" id="1387353"/>
    <lineage>
        <taxon>Bacteria</taxon>
        <taxon>Pseudomonadati</taxon>
        <taxon>Planctomycetota</taxon>
        <taxon>Planctomycetia</taxon>
        <taxon>Isosphaerales</taxon>
        <taxon>Isosphaeraceae</taxon>
        <taxon>Paludisphaera</taxon>
    </lineage>
</organism>
<dbReference type="RefSeq" id="WP_076347831.1">
    <property type="nucleotide sequence ID" value="NZ_CP019082.1"/>
</dbReference>
<sequence>MLDNPVWNALATRHAHFALGAGRVKRYPADVAPFLATAGGEAVDSDESADLATPGEALYLMEVNPSPPAGWEVERRSALLQMVHERRVEATPIGDDYSVLGPGDVPDMLELTALAFPGYFRSRTIEMGTYFGVRRDGRLVAMAGQRMFLDGCREVSGVCTHPDHRGRGHASRLITLVVDEILQDGLTPFLHVAGDNAGARTAYEKLGFVVRRELSLLRVRRF</sequence>
<accession>A0A1U7CSY4</accession>
<dbReference type="Gene3D" id="3.40.630.30">
    <property type="match status" value="1"/>
</dbReference>
<gene>
    <name evidence="2" type="ORF">BSF38_03573</name>
</gene>
<reference evidence="3" key="1">
    <citation type="submission" date="2016-12" db="EMBL/GenBank/DDBJ databases">
        <title>Comparative genomics of four Isosphaeraceae planctomycetes: a common pool of plasmids and glycoside hydrolase genes.</title>
        <authorList>
            <person name="Ivanova A."/>
        </authorList>
    </citation>
    <scope>NUCLEOTIDE SEQUENCE [LARGE SCALE GENOMIC DNA]</scope>
    <source>
        <strain evidence="3">PX4</strain>
    </source>
</reference>
<evidence type="ECO:0000259" key="1">
    <source>
        <dbReference type="PROSITE" id="PS51186"/>
    </source>
</evidence>
<dbReference type="SUPFAM" id="SSF55729">
    <property type="entry name" value="Acyl-CoA N-acyltransferases (Nat)"/>
    <property type="match status" value="1"/>
</dbReference>
<dbReference type="InterPro" id="IPR000182">
    <property type="entry name" value="GNAT_dom"/>
</dbReference>
<dbReference type="CDD" id="cd04301">
    <property type="entry name" value="NAT_SF"/>
    <property type="match status" value="1"/>
</dbReference>
<dbReference type="OrthoDB" id="9794566at2"/>
<dbReference type="AlphaFoldDB" id="A0A1U7CSY4"/>
<dbReference type="EMBL" id="CP019082">
    <property type="protein sequence ID" value="APW62041.1"/>
    <property type="molecule type" value="Genomic_DNA"/>
</dbReference>
<feature type="domain" description="N-acetyltransferase" evidence="1">
    <location>
        <begin position="95"/>
        <end position="222"/>
    </location>
</feature>
<name>A0A1U7CSY4_9BACT</name>
<protein>
    <recommendedName>
        <fullName evidence="1">N-acetyltransferase domain-containing protein</fullName>
    </recommendedName>
</protein>
<dbReference type="KEGG" id="pbor:BSF38_03573"/>
<dbReference type="PROSITE" id="PS51186">
    <property type="entry name" value="GNAT"/>
    <property type="match status" value="1"/>
</dbReference>
<evidence type="ECO:0000313" key="2">
    <source>
        <dbReference type="EMBL" id="APW62041.1"/>
    </source>
</evidence>